<evidence type="ECO:0000256" key="2">
    <source>
        <dbReference type="ARBA" id="ARBA00023125"/>
    </source>
</evidence>
<dbReference type="STRING" id="33903.AQJ43_05130"/>
<dbReference type="PANTHER" id="PTHR33204">
    <property type="entry name" value="TRANSCRIPTIONAL REGULATOR, MARR FAMILY"/>
    <property type="match status" value="1"/>
</dbReference>
<dbReference type="EMBL" id="BJHX01000001">
    <property type="protein sequence ID" value="GDY63792.1"/>
    <property type="molecule type" value="Genomic_DNA"/>
</dbReference>
<dbReference type="PANTHER" id="PTHR33204:SF18">
    <property type="entry name" value="TRANSCRIPTIONAL REGULATORY PROTEIN"/>
    <property type="match status" value="1"/>
</dbReference>
<dbReference type="RefSeq" id="WP_010985245.1">
    <property type="nucleotide sequence ID" value="NZ_BAABTN010000018.1"/>
</dbReference>
<dbReference type="SUPFAM" id="SSF46785">
    <property type="entry name" value="Winged helix' DNA-binding domain"/>
    <property type="match status" value="1"/>
</dbReference>
<feature type="region of interest" description="Disordered" evidence="4">
    <location>
        <begin position="80"/>
        <end position="105"/>
    </location>
</feature>
<evidence type="ECO:0000313" key="8">
    <source>
        <dbReference type="Proteomes" id="UP000299211"/>
    </source>
</evidence>
<evidence type="ECO:0000313" key="7">
    <source>
        <dbReference type="EMBL" id="GDY76061.1"/>
    </source>
</evidence>
<accession>A0A4D4MV52</accession>
<keyword evidence="2" id="KW-0238">DNA-binding</keyword>
<dbReference type="EMBL" id="BJHY01000001">
    <property type="protein sequence ID" value="GDY76061.1"/>
    <property type="molecule type" value="Genomic_DNA"/>
</dbReference>
<name>A0A4D4MV52_STRAX</name>
<dbReference type="PROSITE" id="PS51118">
    <property type="entry name" value="HTH_HXLR"/>
    <property type="match status" value="1"/>
</dbReference>
<evidence type="ECO:0000313" key="9">
    <source>
        <dbReference type="Proteomes" id="UP000302139"/>
    </source>
</evidence>
<dbReference type="Pfam" id="PF01638">
    <property type="entry name" value="HxlR"/>
    <property type="match status" value="1"/>
</dbReference>
<evidence type="ECO:0000256" key="1">
    <source>
        <dbReference type="ARBA" id="ARBA00023015"/>
    </source>
</evidence>
<dbReference type="AlphaFoldDB" id="A0A4D4MV52"/>
<reference evidence="6 9" key="2">
    <citation type="submission" date="2019-04" db="EMBL/GenBank/DDBJ databases">
        <title>Draft genome sequences of Streptomyces avermitilis NBRC 14893.</title>
        <authorList>
            <person name="Komaki H."/>
            <person name="Tamura T."/>
            <person name="Hosoyama A."/>
        </authorList>
    </citation>
    <scope>NUCLEOTIDE SEQUENCE [LARGE SCALE GENOMIC DNA]</scope>
    <source>
        <strain evidence="6 9">NBRC 14893</strain>
    </source>
</reference>
<protein>
    <recommendedName>
        <fullName evidence="5">HTH hxlR-type domain-containing protein</fullName>
    </recommendedName>
</protein>
<keyword evidence="3" id="KW-0804">Transcription</keyword>
<evidence type="ECO:0000313" key="6">
    <source>
        <dbReference type="EMBL" id="GDY63792.1"/>
    </source>
</evidence>
<organism evidence="7 8">
    <name type="scientific">Streptomyces avermitilis</name>
    <dbReference type="NCBI Taxonomy" id="33903"/>
    <lineage>
        <taxon>Bacteria</taxon>
        <taxon>Bacillati</taxon>
        <taxon>Actinomycetota</taxon>
        <taxon>Actinomycetes</taxon>
        <taxon>Kitasatosporales</taxon>
        <taxon>Streptomycetaceae</taxon>
        <taxon>Streptomyces</taxon>
    </lineage>
</organism>
<keyword evidence="1" id="KW-0805">Transcription regulation</keyword>
<feature type="domain" description="HTH hxlR-type" evidence="5">
    <location>
        <begin position="1"/>
        <end position="46"/>
    </location>
</feature>
<comment type="caution">
    <text evidence="7">The sequence shown here is derived from an EMBL/GenBank/DDBJ whole genome shotgun (WGS) entry which is preliminary data.</text>
</comment>
<dbReference type="InterPro" id="IPR036388">
    <property type="entry name" value="WH-like_DNA-bd_sf"/>
</dbReference>
<dbReference type="InterPro" id="IPR036390">
    <property type="entry name" value="WH_DNA-bd_sf"/>
</dbReference>
<dbReference type="Gene3D" id="1.10.10.10">
    <property type="entry name" value="Winged helix-like DNA-binding domain superfamily/Winged helix DNA-binding domain"/>
    <property type="match status" value="1"/>
</dbReference>
<sequence length="105" mass="11497">MGLLDRVQYASDPDRYEYRLTAAGRELFGAIVVLMRWGDTHLAGPEGPPIVLTHRTCGEVTHPRLTCDVCGEEITIHSVTPSRGPGFLEADPAPPEDPARSERNS</sequence>
<dbReference type="GO" id="GO:0003677">
    <property type="term" value="F:DNA binding"/>
    <property type="evidence" value="ECO:0007669"/>
    <property type="project" value="UniProtKB-KW"/>
</dbReference>
<proteinExistence type="predicted"/>
<dbReference type="GeneID" id="41540882"/>
<evidence type="ECO:0000256" key="3">
    <source>
        <dbReference type="ARBA" id="ARBA00023163"/>
    </source>
</evidence>
<dbReference type="InterPro" id="IPR002577">
    <property type="entry name" value="HTH_HxlR"/>
</dbReference>
<reference evidence="7 8" key="1">
    <citation type="submission" date="2019-04" db="EMBL/GenBank/DDBJ databases">
        <title>Draft genome sequences of Streptomyces avermitilis ATCC 31267.</title>
        <authorList>
            <person name="Komaki H."/>
            <person name="Tamura T."/>
            <person name="Hosoyama A."/>
        </authorList>
    </citation>
    <scope>NUCLEOTIDE SEQUENCE [LARGE SCALE GENOMIC DNA]</scope>
    <source>
        <strain evidence="7 8">ATCC 31267</strain>
    </source>
</reference>
<dbReference type="Proteomes" id="UP000299211">
    <property type="component" value="Unassembled WGS sequence"/>
</dbReference>
<evidence type="ECO:0000259" key="5">
    <source>
        <dbReference type="PROSITE" id="PS51118"/>
    </source>
</evidence>
<evidence type="ECO:0000256" key="4">
    <source>
        <dbReference type="SAM" id="MobiDB-lite"/>
    </source>
</evidence>
<gene>
    <name evidence="6" type="ORF">SAV14893_031850</name>
    <name evidence="7" type="ORF">SAV31267_055460</name>
</gene>
<dbReference type="Proteomes" id="UP000302139">
    <property type="component" value="Unassembled WGS sequence"/>
</dbReference>